<comment type="caution">
    <text evidence="4">The sequence shown here is derived from an EMBL/GenBank/DDBJ whole genome shotgun (WGS) entry which is preliminary data.</text>
</comment>
<evidence type="ECO:0000256" key="3">
    <source>
        <dbReference type="SAM" id="SignalP"/>
    </source>
</evidence>
<dbReference type="CDD" id="cd12087">
    <property type="entry name" value="TM_EGFR-like"/>
    <property type="match status" value="1"/>
</dbReference>
<accession>A0AAV2HIN9</accession>
<feature type="compositionally biased region" description="Polar residues" evidence="1">
    <location>
        <begin position="206"/>
        <end position="220"/>
    </location>
</feature>
<evidence type="ECO:0000256" key="2">
    <source>
        <dbReference type="SAM" id="Phobius"/>
    </source>
</evidence>
<evidence type="ECO:0000313" key="5">
    <source>
        <dbReference type="Proteomes" id="UP001497497"/>
    </source>
</evidence>
<evidence type="ECO:0000256" key="1">
    <source>
        <dbReference type="SAM" id="MobiDB-lite"/>
    </source>
</evidence>
<dbReference type="AlphaFoldDB" id="A0AAV2HIN9"/>
<protein>
    <submittedName>
        <fullName evidence="4">Uncharacterized protein</fullName>
    </submittedName>
</protein>
<feature type="transmembrane region" description="Helical" evidence="2">
    <location>
        <begin position="229"/>
        <end position="255"/>
    </location>
</feature>
<evidence type="ECO:0000313" key="4">
    <source>
        <dbReference type="EMBL" id="CAL1533752.1"/>
    </source>
</evidence>
<reference evidence="4 5" key="1">
    <citation type="submission" date="2024-04" db="EMBL/GenBank/DDBJ databases">
        <authorList>
            <consortium name="Genoscope - CEA"/>
            <person name="William W."/>
        </authorList>
    </citation>
    <scope>NUCLEOTIDE SEQUENCE [LARGE SCALE GENOMIC DNA]</scope>
</reference>
<keyword evidence="2" id="KW-1133">Transmembrane helix</keyword>
<keyword evidence="3" id="KW-0732">Signal</keyword>
<feature type="chain" id="PRO_5043707634" evidence="3">
    <location>
        <begin position="30"/>
        <end position="420"/>
    </location>
</feature>
<dbReference type="Proteomes" id="UP001497497">
    <property type="component" value="Unassembled WGS sequence"/>
</dbReference>
<gene>
    <name evidence="4" type="ORF">GSLYS_00007712001</name>
</gene>
<keyword evidence="5" id="KW-1185">Reference proteome</keyword>
<keyword evidence="2" id="KW-0472">Membrane</keyword>
<proteinExistence type="predicted"/>
<keyword evidence="2" id="KW-0812">Transmembrane</keyword>
<dbReference type="EMBL" id="CAXITT010000151">
    <property type="protein sequence ID" value="CAL1533752.1"/>
    <property type="molecule type" value="Genomic_DNA"/>
</dbReference>
<sequence length="420" mass="46941">MDENNRMLPKDMLLLQILSLSLILPNVNSQEWTPMDDFFVFKVGDYNIYFNKGNTTEFFSCICNNHITCTQTAHFTDQFEVYNTIFDNATSKDTSGPYQCSVYSTFRSDGIFVCTKEAASAISNTSVTQLKPNGCLNSFTNVTCDSNNASLTWAECNYSVMCVANGTALLNETHTHPERNGGIPTKCTNISNLSTISRTSTESTTGYNKQSSPASNSTNLFEPNSDTKLTLIISITVSLGVLIIIVITASVLFLFRRRKQQSKMKIDSFQHRNDACNVKNTDHYDTCTESEAPKIIEPYSIVTLNEYTATEGLSNLRKCIVVFDGNTNLNNDTAPTAYSETKIGCGSSVTEFSEMTKRDDNAKWKHDHGNHLQEVGNLTLSEMYSKAETLPNVISDKEHIYFELEPESITKNHQEDSIHQ</sequence>
<feature type="signal peptide" evidence="3">
    <location>
        <begin position="1"/>
        <end position="29"/>
    </location>
</feature>
<feature type="region of interest" description="Disordered" evidence="1">
    <location>
        <begin position="198"/>
        <end position="220"/>
    </location>
</feature>
<name>A0AAV2HIN9_LYMST</name>
<organism evidence="4 5">
    <name type="scientific">Lymnaea stagnalis</name>
    <name type="common">Great pond snail</name>
    <name type="synonym">Helix stagnalis</name>
    <dbReference type="NCBI Taxonomy" id="6523"/>
    <lineage>
        <taxon>Eukaryota</taxon>
        <taxon>Metazoa</taxon>
        <taxon>Spiralia</taxon>
        <taxon>Lophotrochozoa</taxon>
        <taxon>Mollusca</taxon>
        <taxon>Gastropoda</taxon>
        <taxon>Heterobranchia</taxon>
        <taxon>Euthyneura</taxon>
        <taxon>Panpulmonata</taxon>
        <taxon>Hygrophila</taxon>
        <taxon>Lymnaeoidea</taxon>
        <taxon>Lymnaeidae</taxon>
        <taxon>Lymnaea</taxon>
    </lineage>
</organism>